<dbReference type="EMBL" id="BJVY01000001">
    <property type="protein sequence ID" value="GEL68542.1"/>
    <property type="molecule type" value="Genomic_DNA"/>
</dbReference>
<gene>
    <name evidence="2" type="ORF">MVI01_03260</name>
    <name evidence="3" type="ORF">SAMN04488504_105258</name>
</gene>
<dbReference type="Proteomes" id="UP000198717">
    <property type="component" value="Unassembled WGS sequence"/>
</dbReference>
<evidence type="ECO:0000259" key="1">
    <source>
        <dbReference type="Pfam" id="PF00156"/>
    </source>
</evidence>
<evidence type="ECO:0000313" key="4">
    <source>
        <dbReference type="Proteomes" id="UP000198717"/>
    </source>
</evidence>
<reference evidence="3 4" key="1">
    <citation type="submission" date="2016-10" db="EMBL/GenBank/DDBJ databases">
        <authorList>
            <person name="Varghese N."/>
            <person name="Submissions S."/>
        </authorList>
    </citation>
    <scope>NUCLEOTIDE SEQUENCE [LARGE SCALE GENOMIC DNA]</scope>
    <source>
        <strain evidence="3 4">DSM 2260</strain>
    </source>
</reference>
<dbReference type="Pfam" id="PF00156">
    <property type="entry name" value="Pribosyltran"/>
    <property type="match status" value="1"/>
</dbReference>
<dbReference type="SUPFAM" id="SSF53271">
    <property type="entry name" value="PRTase-like"/>
    <property type="match status" value="1"/>
</dbReference>
<dbReference type="Proteomes" id="UP000321224">
    <property type="component" value="Unassembled WGS sequence"/>
</dbReference>
<dbReference type="GO" id="GO:0016757">
    <property type="term" value="F:glycosyltransferase activity"/>
    <property type="evidence" value="ECO:0007669"/>
    <property type="project" value="UniProtKB-KW"/>
</dbReference>
<accession>A0A511H4U3</accession>
<evidence type="ECO:0000313" key="3">
    <source>
        <dbReference type="EMBL" id="SDE25265.1"/>
    </source>
</evidence>
<organism evidence="2 5">
    <name type="scientific">Myxococcus virescens</name>
    <dbReference type="NCBI Taxonomy" id="83456"/>
    <lineage>
        <taxon>Bacteria</taxon>
        <taxon>Pseudomonadati</taxon>
        <taxon>Myxococcota</taxon>
        <taxon>Myxococcia</taxon>
        <taxon>Myxococcales</taxon>
        <taxon>Cystobacterineae</taxon>
        <taxon>Myxococcaceae</taxon>
        <taxon>Myxococcus</taxon>
    </lineage>
</organism>
<evidence type="ECO:0000313" key="5">
    <source>
        <dbReference type="Proteomes" id="UP000321224"/>
    </source>
</evidence>
<keyword evidence="4" id="KW-1185">Reference proteome</keyword>
<dbReference type="InterPro" id="IPR000836">
    <property type="entry name" value="PRTase_dom"/>
</dbReference>
<dbReference type="InterPro" id="IPR029057">
    <property type="entry name" value="PRTase-like"/>
</dbReference>
<dbReference type="CDD" id="cd06223">
    <property type="entry name" value="PRTases_typeI"/>
    <property type="match status" value="1"/>
</dbReference>
<dbReference type="Gene3D" id="3.30.1310.20">
    <property type="entry name" value="PRTase-like"/>
    <property type="match status" value="1"/>
</dbReference>
<protein>
    <submittedName>
        <fullName evidence="2 3">Phosphoribosyltransferase</fullName>
    </submittedName>
</protein>
<name>A0A511H4U3_9BACT</name>
<keyword evidence="2" id="KW-0808">Transferase</keyword>
<comment type="caution">
    <text evidence="2">The sequence shown here is derived from an EMBL/GenBank/DDBJ whole genome shotgun (WGS) entry which is preliminary data.</text>
</comment>
<reference evidence="2 5" key="2">
    <citation type="submission" date="2019-07" db="EMBL/GenBank/DDBJ databases">
        <title>Whole genome shotgun sequence of Myxococcus virescens NBRC 100334.</title>
        <authorList>
            <person name="Hosoyama A."/>
            <person name="Uohara A."/>
            <person name="Ohji S."/>
            <person name="Ichikawa N."/>
        </authorList>
    </citation>
    <scope>NUCLEOTIDE SEQUENCE [LARGE SCALE GENOMIC DNA]</scope>
    <source>
        <strain evidence="2 5">NBRC 100334</strain>
    </source>
</reference>
<sequence>MREPEFQDRYEGGRVLADHLRRHARQPGTLVLALPRGGVPVGAEVARKLGVPLDVFLVRKLGTPGHEELAMGAIASGGVRVLNREVVDELNIGREQIEAAARREAVELQRREERYREGRPLPDVRGRTVLLVDDGLATGTTMRAAVAALRLLEPAAIIVAVPVAAAESCESLAQVADEVVCVRMPEPFYSVGLWYRDFAQTEDDEVRALLAESTREGAASETQPSA</sequence>
<dbReference type="RefSeq" id="WP_090490680.1">
    <property type="nucleotide sequence ID" value="NZ_BJVY01000001.1"/>
</dbReference>
<dbReference type="Gene3D" id="3.40.50.2020">
    <property type="match status" value="1"/>
</dbReference>
<evidence type="ECO:0000313" key="2">
    <source>
        <dbReference type="EMBL" id="GEL68542.1"/>
    </source>
</evidence>
<proteinExistence type="predicted"/>
<keyword evidence="2" id="KW-0328">Glycosyltransferase</keyword>
<dbReference type="EMBL" id="FNAJ01000005">
    <property type="protein sequence ID" value="SDE25265.1"/>
    <property type="molecule type" value="Genomic_DNA"/>
</dbReference>
<dbReference type="AlphaFoldDB" id="A0A511H4U3"/>
<feature type="domain" description="Phosphoribosyltransferase" evidence="1">
    <location>
        <begin position="16"/>
        <end position="170"/>
    </location>
</feature>